<dbReference type="Gramene" id="EFJ30867">
    <property type="protein sequence ID" value="EFJ30867"/>
    <property type="gene ID" value="SELMODRAFT_89699"/>
</dbReference>
<dbReference type="GO" id="GO:0008113">
    <property type="term" value="F:peptide-methionine (S)-S-oxide reductase activity"/>
    <property type="evidence" value="ECO:0000318"/>
    <property type="project" value="GO_Central"/>
</dbReference>
<keyword evidence="3" id="KW-0560">Oxidoreductase</keyword>
<organism evidence="10">
    <name type="scientific">Selaginella moellendorffii</name>
    <name type="common">Spikemoss</name>
    <dbReference type="NCBI Taxonomy" id="88036"/>
    <lineage>
        <taxon>Eukaryota</taxon>
        <taxon>Viridiplantae</taxon>
        <taxon>Streptophyta</taxon>
        <taxon>Embryophyta</taxon>
        <taxon>Tracheophyta</taxon>
        <taxon>Lycopodiopsida</taxon>
        <taxon>Selaginellales</taxon>
        <taxon>Selaginellaceae</taxon>
        <taxon>Selaginella</taxon>
    </lineage>
</organism>
<evidence type="ECO:0000256" key="7">
    <source>
        <dbReference type="ARBA" id="ARBA00048782"/>
    </source>
</evidence>
<dbReference type="SUPFAM" id="SSF55068">
    <property type="entry name" value="Peptide methionine sulfoxide reductase"/>
    <property type="match status" value="1"/>
</dbReference>
<dbReference type="InterPro" id="IPR050162">
    <property type="entry name" value="MsrA_MetSO_reductase"/>
</dbReference>
<dbReference type="Gene3D" id="3.30.1060.10">
    <property type="entry name" value="Peptide methionine sulphoxide reductase MsrA"/>
    <property type="match status" value="1"/>
</dbReference>
<evidence type="ECO:0000313" key="10">
    <source>
        <dbReference type="Proteomes" id="UP000001514"/>
    </source>
</evidence>
<dbReference type="HAMAP" id="MF_01401">
    <property type="entry name" value="MsrA"/>
    <property type="match status" value="1"/>
</dbReference>
<comment type="similarity">
    <text evidence="1">Belongs to the MsrA Met sulfoxide reductase family.</text>
</comment>
<dbReference type="GO" id="GO:0005737">
    <property type="term" value="C:cytoplasm"/>
    <property type="evidence" value="ECO:0000318"/>
    <property type="project" value="GO_Central"/>
</dbReference>
<dbReference type="Proteomes" id="UP000001514">
    <property type="component" value="Unassembled WGS sequence"/>
</dbReference>
<dbReference type="Pfam" id="PF01625">
    <property type="entry name" value="PMSR"/>
    <property type="match status" value="1"/>
</dbReference>
<dbReference type="HOGENOM" id="CLU_031040_3_0_1"/>
<feature type="domain" description="Peptide methionine sulphoxide reductase MsrA" evidence="8">
    <location>
        <begin position="46"/>
        <end position="187"/>
    </location>
</feature>
<evidence type="ECO:0000256" key="5">
    <source>
        <dbReference type="ARBA" id="ARBA00030643"/>
    </source>
</evidence>
<dbReference type="NCBIfam" id="TIGR00401">
    <property type="entry name" value="msrA"/>
    <property type="match status" value="1"/>
</dbReference>
<dbReference type="FunFam" id="3.30.1060.10:FF:000002">
    <property type="entry name" value="Peptide methionine sulfoxide reductase"/>
    <property type="match status" value="1"/>
</dbReference>
<dbReference type="EMBL" id="GL377575">
    <property type="protein sequence ID" value="EFJ30867.1"/>
    <property type="molecule type" value="Genomic_DNA"/>
</dbReference>
<accession>D8RBX9</accession>
<protein>
    <recommendedName>
        <fullName evidence="2">peptide-methionine (S)-S-oxide reductase</fullName>
        <ecNumber evidence="2">1.8.4.11</ecNumber>
    </recommendedName>
    <alternativeName>
        <fullName evidence="5">Peptide-methionine (S)-S-oxide reductase</fullName>
    </alternativeName>
    <alternativeName>
        <fullName evidence="4">Protein-methionine-S-oxide reductase</fullName>
    </alternativeName>
</protein>
<dbReference type="InterPro" id="IPR036509">
    <property type="entry name" value="Met_Sox_Rdtase_MsrA_sf"/>
</dbReference>
<dbReference type="PANTHER" id="PTHR42799">
    <property type="entry name" value="MITOCHONDRIAL PEPTIDE METHIONINE SULFOXIDE REDUCTASE"/>
    <property type="match status" value="1"/>
</dbReference>
<name>D8RBX9_SELML</name>
<proteinExistence type="inferred from homology"/>
<dbReference type="OMA" id="SAIWAQT"/>
<dbReference type="InterPro" id="IPR002569">
    <property type="entry name" value="Met_Sox_Rdtase_MsrA_dom"/>
</dbReference>
<dbReference type="AlphaFoldDB" id="D8RBX9"/>
<dbReference type="InParanoid" id="D8RBX9"/>
<dbReference type="STRING" id="88036.D8RBX9"/>
<evidence type="ECO:0000313" key="9">
    <source>
        <dbReference type="EMBL" id="EFJ30867.1"/>
    </source>
</evidence>
<evidence type="ECO:0000259" key="8">
    <source>
        <dbReference type="Pfam" id="PF01625"/>
    </source>
</evidence>
<dbReference type="eggNOG" id="KOG1635">
    <property type="taxonomic scope" value="Eukaryota"/>
</dbReference>
<evidence type="ECO:0000256" key="3">
    <source>
        <dbReference type="ARBA" id="ARBA00023002"/>
    </source>
</evidence>
<gene>
    <name evidence="9" type="ORF">SELMODRAFT_89699</name>
</gene>
<dbReference type="KEGG" id="smo:SELMODRAFT_89699"/>
<evidence type="ECO:0000256" key="4">
    <source>
        <dbReference type="ARBA" id="ARBA00030273"/>
    </source>
</evidence>
<dbReference type="EC" id="1.8.4.11" evidence="2"/>
<comment type="catalytic activity">
    <reaction evidence="7">
        <text>[thioredoxin]-disulfide + L-methionine + H2O = L-methionine (S)-S-oxide + [thioredoxin]-dithiol</text>
        <dbReference type="Rhea" id="RHEA:19993"/>
        <dbReference type="Rhea" id="RHEA-COMP:10698"/>
        <dbReference type="Rhea" id="RHEA-COMP:10700"/>
        <dbReference type="ChEBI" id="CHEBI:15377"/>
        <dbReference type="ChEBI" id="CHEBI:29950"/>
        <dbReference type="ChEBI" id="CHEBI:50058"/>
        <dbReference type="ChEBI" id="CHEBI:57844"/>
        <dbReference type="ChEBI" id="CHEBI:58772"/>
        <dbReference type="EC" id="1.8.4.11"/>
    </reaction>
</comment>
<keyword evidence="10" id="KW-1185">Reference proteome</keyword>
<evidence type="ECO:0000256" key="6">
    <source>
        <dbReference type="ARBA" id="ARBA00047806"/>
    </source>
</evidence>
<dbReference type="OrthoDB" id="77405at2759"/>
<evidence type="ECO:0000256" key="2">
    <source>
        <dbReference type="ARBA" id="ARBA00012502"/>
    </source>
</evidence>
<evidence type="ECO:0000256" key="1">
    <source>
        <dbReference type="ARBA" id="ARBA00005591"/>
    </source>
</evidence>
<dbReference type="PANTHER" id="PTHR42799:SF2">
    <property type="entry name" value="MITOCHONDRIAL PEPTIDE METHIONINE SULFOXIDE REDUCTASE"/>
    <property type="match status" value="1"/>
</dbReference>
<dbReference type="GO" id="GO:0034599">
    <property type="term" value="P:cellular response to oxidative stress"/>
    <property type="evidence" value="ECO:0000318"/>
    <property type="project" value="GO_Central"/>
</dbReference>
<comment type="catalytic activity">
    <reaction evidence="6">
        <text>L-methionyl-[protein] + [thioredoxin]-disulfide + H2O = L-methionyl-(S)-S-oxide-[protein] + [thioredoxin]-dithiol</text>
        <dbReference type="Rhea" id="RHEA:14217"/>
        <dbReference type="Rhea" id="RHEA-COMP:10698"/>
        <dbReference type="Rhea" id="RHEA-COMP:10700"/>
        <dbReference type="Rhea" id="RHEA-COMP:12313"/>
        <dbReference type="Rhea" id="RHEA-COMP:12315"/>
        <dbReference type="ChEBI" id="CHEBI:15377"/>
        <dbReference type="ChEBI" id="CHEBI:16044"/>
        <dbReference type="ChEBI" id="CHEBI:29950"/>
        <dbReference type="ChEBI" id="CHEBI:44120"/>
        <dbReference type="ChEBI" id="CHEBI:50058"/>
        <dbReference type="EC" id="1.8.4.11"/>
    </reaction>
</comment>
<sequence length="209" mass="23845">MGRSSSCFNPLAFSRSRERRITSSDGLKIAQGPDKDRAEFGLEFAEFGGGCFWGMELAYQRVYGVTKTEAGYSQGIFHNPSYRDVCDGITGHCEVVRVVFDSSVCSYEKLLEVFWKMHDPTSMYRQGNDVGTQYRSGIYFFNEEQERIARESMENLQKKLDAKIVTEILPAKKFYKAEPYHQQYLSKGGRFGFKQSTAKNCSDVIRAYG</sequence>
<reference evidence="9 10" key="1">
    <citation type="journal article" date="2011" name="Science">
        <title>The Selaginella genome identifies genetic changes associated with the evolution of vascular plants.</title>
        <authorList>
            <person name="Banks J.A."/>
            <person name="Nishiyama T."/>
            <person name="Hasebe M."/>
            <person name="Bowman J.L."/>
            <person name="Gribskov M."/>
            <person name="dePamphilis C."/>
            <person name="Albert V.A."/>
            <person name="Aono N."/>
            <person name="Aoyama T."/>
            <person name="Ambrose B.A."/>
            <person name="Ashton N.W."/>
            <person name="Axtell M.J."/>
            <person name="Barker E."/>
            <person name="Barker M.S."/>
            <person name="Bennetzen J.L."/>
            <person name="Bonawitz N.D."/>
            <person name="Chapple C."/>
            <person name="Cheng C."/>
            <person name="Correa L.G."/>
            <person name="Dacre M."/>
            <person name="DeBarry J."/>
            <person name="Dreyer I."/>
            <person name="Elias M."/>
            <person name="Engstrom E.M."/>
            <person name="Estelle M."/>
            <person name="Feng L."/>
            <person name="Finet C."/>
            <person name="Floyd S.K."/>
            <person name="Frommer W.B."/>
            <person name="Fujita T."/>
            <person name="Gramzow L."/>
            <person name="Gutensohn M."/>
            <person name="Harholt J."/>
            <person name="Hattori M."/>
            <person name="Heyl A."/>
            <person name="Hirai T."/>
            <person name="Hiwatashi Y."/>
            <person name="Ishikawa M."/>
            <person name="Iwata M."/>
            <person name="Karol K.G."/>
            <person name="Koehler B."/>
            <person name="Kolukisaoglu U."/>
            <person name="Kubo M."/>
            <person name="Kurata T."/>
            <person name="Lalonde S."/>
            <person name="Li K."/>
            <person name="Li Y."/>
            <person name="Litt A."/>
            <person name="Lyons E."/>
            <person name="Manning G."/>
            <person name="Maruyama T."/>
            <person name="Michael T.P."/>
            <person name="Mikami K."/>
            <person name="Miyazaki S."/>
            <person name="Morinaga S."/>
            <person name="Murata T."/>
            <person name="Mueller-Roeber B."/>
            <person name="Nelson D.R."/>
            <person name="Obara M."/>
            <person name="Oguri Y."/>
            <person name="Olmstead R.G."/>
            <person name="Onodera N."/>
            <person name="Petersen B.L."/>
            <person name="Pils B."/>
            <person name="Prigge M."/>
            <person name="Rensing S.A."/>
            <person name="Riano-Pachon D.M."/>
            <person name="Roberts A.W."/>
            <person name="Sato Y."/>
            <person name="Scheller H.V."/>
            <person name="Schulz B."/>
            <person name="Schulz C."/>
            <person name="Shakirov E.V."/>
            <person name="Shibagaki N."/>
            <person name="Shinohara N."/>
            <person name="Shippen D.E."/>
            <person name="Soerensen I."/>
            <person name="Sotooka R."/>
            <person name="Sugimoto N."/>
            <person name="Sugita M."/>
            <person name="Sumikawa N."/>
            <person name="Tanurdzic M."/>
            <person name="Theissen G."/>
            <person name="Ulvskov P."/>
            <person name="Wakazuki S."/>
            <person name="Weng J.K."/>
            <person name="Willats W.W."/>
            <person name="Wipf D."/>
            <person name="Wolf P.G."/>
            <person name="Yang L."/>
            <person name="Zimmer A.D."/>
            <person name="Zhu Q."/>
            <person name="Mitros T."/>
            <person name="Hellsten U."/>
            <person name="Loque D."/>
            <person name="Otillar R."/>
            <person name="Salamov A."/>
            <person name="Schmutz J."/>
            <person name="Shapiro H."/>
            <person name="Lindquist E."/>
            <person name="Lucas S."/>
            <person name="Rokhsar D."/>
            <person name="Grigoriev I.V."/>
        </authorList>
    </citation>
    <scope>NUCLEOTIDE SEQUENCE [LARGE SCALE GENOMIC DNA]</scope>
</reference>